<accession>A0A2G1XMP1</accession>
<feature type="compositionally biased region" description="Pro residues" evidence="1">
    <location>
        <begin position="254"/>
        <end position="267"/>
    </location>
</feature>
<organism evidence="2 3">
    <name type="scientific">Streptomyces cinnamoneus</name>
    <name type="common">Streptoverticillium cinnamoneum</name>
    <dbReference type="NCBI Taxonomy" id="53446"/>
    <lineage>
        <taxon>Bacteria</taxon>
        <taxon>Bacillati</taxon>
        <taxon>Actinomycetota</taxon>
        <taxon>Actinomycetes</taxon>
        <taxon>Kitasatosporales</taxon>
        <taxon>Streptomycetaceae</taxon>
        <taxon>Streptomyces</taxon>
        <taxon>Streptomyces cinnamoneus group</taxon>
    </lineage>
</organism>
<reference evidence="2 3" key="1">
    <citation type="journal article" date="2017" name="Biochemistry">
        <title>Identification of the Biosynthetic Pathway for the Antibiotic Bicyclomycin.</title>
        <authorList>
            <person name="Patteson J."/>
            <person name="Cai W."/>
            <person name="Johnson R.A."/>
            <person name="Santa Maria K."/>
            <person name="Li B."/>
        </authorList>
    </citation>
    <scope>NUCLEOTIDE SEQUENCE [LARGE SCALE GENOMIC DNA]</scope>
    <source>
        <strain evidence="2 3">ATCC 21532</strain>
    </source>
</reference>
<gene>
    <name evidence="2" type="ORF">BLA24_06555</name>
</gene>
<protein>
    <recommendedName>
        <fullName evidence="4">Nitroreductase domain-containing protein</fullName>
    </recommendedName>
</protein>
<proteinExistence type="predicted"/>
<sequence>MTGTREAAGTEAAERFAFLQGLGKELYAPPVAVRPTDHSTSLLPPAHARGARGVALPLGTRHLLSGVPFGEAAGDRAPEPAAARLGHALLAAFGVMRREPHNIYNDHRAVPSVRSKFPVHAFVEQRPGGAWYLDPYRHALVRLDGPAGQEPAGEGDGAAGAGRTRIVLAGRVTDFPLPYQRLRSALVLLETGINLRMTMLAAELLGLGPVLAEAGTAAGRTARRLGLDPADGWCPPLLIELDAGPVALSDTALPPAPSLPPPSPAPVDPAAGEVAGSFLPLSGWDAPAGHGGRPSLPHGPVRPGASWAEVLSARNSGRAAAGADGFSGRRLERPRAVLDDHLGWAAVPPPPPLPPALAGHIRLSLCAQDVTGVEDGLYRVTSDGLEHVRDDGTLMARISAQFGYPRSETMDSGVVEATLVWVFHTDTGRLLSELGPQAWALAQLWCGWVTQGLCLASASHGMYARPARSYDEVTLQTVLDLPACEVPLLMVVCGTARYREPALGLWT</sequence>
<evidence type="ECO:0000256" key="1">
    <source>
        <dbReference type="SAM" id="MobiDB-lite"/>
    </source>
</evidence>
<comment type="caution">
    <text evidence="2">The sequence shown here is derived from an EMBL/GenBank/DDBJ whole genome shotgun (WGS) entry which is preliminary data.</text>
</comment>
<evidence type="ECO:0000313" key="2">
    <source>
        <dbReference type="EMBL" id="PHQ52441.1"/>
    </source>
</evidence>
<name>A0A2G1XMP1_STRCJ</name>
<dbReference type="RefSeq" id="WP_099198219.1">
    <property type="nucleotide sequence ID" value="NZ_NHZO01000081.1"/>
</dbReference>
<dbReference type="SUPFAM" id="SSF55469">
    <property type="entry name" value="FMN-dependent nitroreductase-like"/>
    <property type="match status" value="1"/>
</dbReference>
<dbReference type="InterPro" id="IPR000415">
    <property type="entry name" value="Nitroreductase-like"/>
</dbReference>
<keyword evidence="3" id="KW-1185">Reference proteome</keyword>
<feature type="region of interest" description="Disordered" evidence="1">
    <location>
        <begin position="252"/>
        <end position="272"/>
    </location>
</feature>
<evidence type="ECO:0008006" key="4">
    <source>
        <dbReference type="Google" id="ProtNLM"/>
    </source>
</evidence>
<dbReference type="AlphaFoldDB" id="A0A2G1XMP1"/>
<dbReference type="OrthoDB" id="3662644at2"/>
<dbReference type="Proteomes" id="UP000222531">
    <property type="component" value="Unassembled WGS sequence"/>
</dbReference>
<evidence type="ECO:0000313" key="3">
    <source>
        <dbReference type="Proteomes" id="UP000222531"/>
    </source>
</evidence>
<dbReference type="GO" id="GO:0016491">
    <property type="term" value="F:oxidoreductase activity"/>
    <property type="evidence" value="ECO:0007669"/>
    <property type="project" value="InterPro"/>
</dbReference>
<dbReference type="EMBL" id="NHZO01000081">
    <property type="protein sequence ID" value="PHQ52441.1"/>
    <property type="molecule type" value="Genomic_DNA"/>
</dbReference>
<dbReference type="Gene3D" id="3.40.109.10">
    <property type="entry name" value="NADH Oxidase"/>
    <property type="match status" value="2"/>
</dbReference>